<feature type="domain" description="DUF3322" evidence="2">
    <location>
        <begin position="7"/>
        <end position="187"/>
    </location>
</feature>
<dbReference type="RefSeq" id="WP_097798236.1">
    <property type="nucleotide sequence ID" value="NZ_CP025570.1"/>
</dbReference>
<evidence type="ECO:0000259" key="2">
    <source>
        <dbReference type="Pfam" id="PF11795"/>
    </source>
</evidence>
<dbReference type="Pfam" id="PF11795">
    <property type="entry name" value="DUF3322"/>
    <property type="match status" value="1"/>
</dbReference>
<dbReference type="EMBL" id="CP025570">
    <property type="protein sequence ID" value="AZZ38638.1"/>
    <property type="molecule type" value="Genomic_DNA"/>
</dbReference>
<accession>A0A3Q9UJI9</accession>
<evidence type="ECO:0000313" key="4">
    <source>
        <dbReference type="Proteomes" id="UP000285875"/>
    </source>
</evidence>
<sequence length="374" mass="41871">MRTLPELRRWAATKYRRNHRAWITDPDVDVSFPLGLPTEQEALADPDALAAWRRSWHQWHPPEGAALEWAVRSWPSWGSQRLPLRVRVTSAEGIAGLAGQQSAWARCRQLAGIVTSRWPESSSLADSLPHLVDDIAGLDDADVERLMAMADWLIDHPDSGLLPRQVAVHGIDTKWLEKHRGLVERLILAITSQEGIGLASEPQRFRIRVLDVSVSGTTLHDLTTGVDELDRLVVSPRVVLIVENLTTLAALPPVPGVIAVHGRGYAVVQLDRVHWIRDSPILYWGDLDTHGFAILSRCRARLPQTRSVLMTRALVSRFEELAVPEPGQAHGVSGLTDEEREVFLDLERRGLRLEQERIPMDLAAQVLNRALLEI</sequence>
<proteinExistence type="predicted"/>
<protein>
    <recommendedName>
        <fullName evidence="5">DUF3322 and DUF2220 domain-containing protein</fullName>
    </recommendedName>
</protein>
<evidence type="ECO:0000313" key="3">
    <source>
        <dbReference type="EMBL" id="AZZ38638.1"/>
    </source>
</evidence>
<evidence type="ECO:0008006" key="5">
    <source>
        <dbReference type="Google" id="ProtNLM"/>
    </source>
</evidence>
<dbReference type="InterPro" id="IPR024534">
    <property type="entry name" value="JetD_C"/>
</dbReference>
<dbReference type="KEGG" id="aji:C0Z10_01495"/>
<dbReference type="InterPro" id="IPR024537">
    <property type="entry name" value="DUF3322"/>
</dbReference>
<dbReference type="Pfam" id="PF09983">
    <property type="entry name" value="JetD_C"/>
    <property type="match status" value="1"/>
</dbReference>
<gene>
    <name evidence="3" type="ORF">C0Z10_01495</name>
</gene>
<dbReference type="Proteomes" id="UP000285875">
    <property type="component" value="Chromosome"/>
</dbReference>
<dbReference type="PIRSF" id="PIRSF028408">
    <property type="entry name" value="UCP028408"/>
    <property type="match status" value="1"/>
</dbReference>
<evidence type="ECO:0000259" key="1">
    <source>
        <dbReference type="Pfam" id="PF09983"/>
    </source>
</evidence>
<dbReference type="InterPro" id="IPR014544">
    <property type="entry name" value="UCP028408"/>
</dbReference>
<feature type="domain" description="Wadjet protein JetD C-terminal" evidence="1">
    <location>
        <begin position="197"/>
        <end position="366"/>
    </location>
</feature>
<dbReference type="AlphaFoldDB" id="A0A3Q9UJI9"/>
<organism evidence="3 4">
    <name type="scientific">Acidipropionibacterium jensenii</name>
    <dbReference type="NCBI Taxonomy" id="1749"/>
    <lineage>
        <taxon>Bacteria</taxon>
        <taxon>Bacillati</taxon>
        <taxon>Actinomycetota</taxon>
        <taxon>Actinomycetes</taxon>
        <taxon>Propionibacteriales</taxon>
        <taxon>Propionibacteriaceae</taxon>
        <taxon>Acidipropionibacterium</taxon>
    </lineage>
</organism>
<reference evidence="4" key="1">
    <citation type="submission" date="2017-12" db="EMBL/GenBank/DDBJ databases">
        <title>Whole genome sequencing of Acidipropionibacterium jensenii strains JS279 and JS280.</title>
        <authorList>
            <person name="Deptula P."/>
            <person name="Laine P."/>
            <person name="Smolander O.-P."/>
            <person name="Paulin L."/>
            <person name="Auvinen P."/>
            <person name="Varmanen P."/>
        </authorList>
    </citation>
    <scope>NUCLEOTIDE SEQUENCE [LARGE SCALE GENOMIC DNA]</scope>
    <source>
        <strain evidence="4">JS280</strain>
    </source>
</reference>
<name>A0A3Q9UJI9_9ACTN</name>